<accession>A0A9Q3GNN8</accession>
<dbReference type="EMBL" id="AVOT02003443">
    <property type="protein sequence ID" value="MBW0473544.1"/>
    <property type="molecule type" value="Genomic_DNA"/>
</dbReference>
<keyword evidence="3" id="KW-1185">Reference proteome</keyword>
<dbReference type="InterPro" id="IPR046798">
    <property type="entry name" value="2OG-FeII_Oxy_6"/>
</dbReference>
<evidence type="ECO:0000313" key="2">
    <source>
        <dbReference type="EMBL" id="MBW0473544.1"/>
    </source>
</evidence>
<sequence length="176" mass="20444">MQHKEQTIWSLWNSWGIENTKAEWKNQGANLSLVGCIIGQSLQYVGDKLFQKIQTCYKSLGVPSFDQVNYESNISANQVPFKLVWELNFTMNGFKISPHLDKDAFLYALGWWFQAYKWTGQTQRDASKRCTGGKLIFPNEHFWIDLSNSHGLIQLVWARRKLVHYTDSAQDNKAQH</sequence>
<reference evidence="2" key="1">
    <citation type="submission" date="2021-03" db="EMBL/GenBank/DDBJ databases">
        <title>Draft genome sequence of rust myrtle Austropuccinia psidii MF-1, a brazilian biotype.</title>
        <authorList>
            <person name="Quecine M.C."/>
            <person name="Pachon D.M.R."/>
            <person name="Bonatelli M.L."/>
            <person name="Correr F.H."/>
            <person name="Franceschini L.M."/>
            <person name="Leite T.F."/>
            <person name="Margarido G.R.A."/>
            <person name="Almeida C.A."/>
            <person name="Ferrarezi J.A."/>
            <person name="Labate C.A."/>
        </authorList>
    </citation>
    <scope>NUCLEOTIDE SEQUENCE</scope>
    <source>
        <strain evidence="2">MF-1</strain>
    </source>
</reference>
<organism evidence="2 3">
    <name type="scientific">Austropuccinia psidii MF-1</name>
    <dbReference type="NCBI Taxonomy" id="1389203"/>
    <lineage>
        <taxon>Eukaryota</taxon>
        <taxon>Fungi</taxon>
        <taxon>Dikarya</taxon>
        <taxon>Basidiomycota</taxon>
        <taxon>Pucciniomycotina</taxon>
        <taxon>Pucciniomycetes</taxon>
        <taxon>Pucciniales</taxon>
        <taxon>Sphaerophragmiaceae</taxon>
        <taxon>Austropuccinia</taxon>
    </lineage>
</organism>
<dbReference type="Pfam" id="PF20515">
    <property type="entry name" value="2OG-FeII_Oxy_6"/>
    <property type="match status" value="1"/>
</dbReference>
<gene>
    <name evidence="2" type="ORF">O181_013259</name>
</gene>
<dbReference type="Proteomes" id="UP000765509">
    <property type="component" value="Unassembled WGS sequence"/>
</dbReference>
<evidence type="ECO:0000259" key="1">
    <source>
        <dbReference type="Pfam" id="PF20515"/>
    </source>
</evidence>
<protein>
    <recommendedName>
        <fullName evidence="1">Tet-like 2OG-Fe(II) oxygenase domain-containing protein</fullName>
    </recommendedName>
</protein>
<comment type="caution">
    <text evidence="2">The sequence shown here is derived from an EMBL/GenBank/DDBJ whole genome shotgun (WGS) entry which is preliminary data.</text>
</comment>
<evidence type="ECO:0000313" key="3">
    <source>
        <dbReference type="Proteomes" id="UP000765509"/>
    </source>
</evidence>
<feature type="domain" description="Tet-like 2OG-Fe(II) oxygenase" evidence="1">
    <location>
        <begin position="29"/>
        <end position="166"/>
    </location>
</feature>
<proteinExistence type="predicted"/>
<name>A0A9Q3GNN8_9BASI</name>
<dbReference type="AlphaFoldDB" id="A0A9Q3GNN8"/>
<dbReference type="OrthoDB" id="2503998at2759"/>